<dbReference type="SMART" id="SM00271">
    <property type="entry name" value="DnaJ"/>
    <property type="match status" value="2"/>
</dbReference>
<evidence type="ECO:0000313" key="4">
    <source>
        <dbReference type="WBParaSite" id="maker-uti_cns_0001089-snap-gene-1.2-mRNA-1"/>
    </source>
</evidence>
<feature type="domain" description="J" evidence="2">
    <location>
        <begin position="374"/>
        <end position="437"/>
    </location>
</feature>
<feature type="domain" description="J" evidence="2">
    <location>
        <begin position="1"/>
        <end position="64"/>
    </location>
</feature>
<dbReference type="Pfam" id="PF00226">
    <property type="entry name" value="DnaJ"/>
    <property type="match status" value="2"/>
</dbReference>
<dbReference type="Gene3D" id="1.10.340.70">
    <property type="match status" value="1"/>
</dbReference>
<dbReference type="AlphaFoldDB" id="A0A1I8G7E4"/>
<feature type="compositionally biased region" description="Acidic residues" evidence="1">
    <location>
        <begin position="471"/>
        <end position="481"/>
    </location>
</feature>
<dbReference type="Pfam" id="PF17921">
    <property type="entry name" value="Integrase_H2C2"/>
    <property type="match status" value="1"/>
</dbReference>
<organism evidence="3 4">
    <name type="scientific">Macrostomum lignano</name>
    <dbReference type="NCBI Taxonomy" id="282301"/>
    <lineage>
        <taxon>Eukaryota</taxon>
        <taxon>Metazoa</taxon>
        <taxon>Spiralia</taxon>
        <taxon>Lophotrochozoa</taxon>
        <taxon>Platyhelminthes</taxon>
        <taxon>Rhabditophora</taxon>
        <taxon>Macrostomorpha</taxon>
        <taxon>Macrostomida</taxon>
        <taxon>Macrostomidae</taxon>
        <taxon>Macrostomum</taxon>
    </lineage>
</organism>
<dbReference type="WBParaSite" id="maker-uti_cns_0001089-snap-gene-1.2-mRNA-1">
    <property type="protein sequence ID" value="maker-uti_cns_0001089-snap-gene-1.2-mRNA-1"/>
    <property type="gene ID" value="maker-uti_cns_0001089-snap-gene-1.2"/>
</dbReference>
<dbReference type="PANTHER" id="PTHR45006:SF1">
    <property type="entry name" value="DNAJ-LIKE PROTEIN 1"/>
    <property type="match status" value="1"/>
</dbReference>
<dbReference type="PRINTS" id="PR00625">
    <property type="entry name" value="JDOMAIN"/>
</dbReference>
<dbReference type="PANTHER" id="PTHR45006">
    <property type="entry name" value="DNAJ-LIKE PROTEIN 1"/>
    <property type="match status" value="1"/>
</dbReference>
<reference evidence="4" key="1">
    <citation type="submission" date="2016-11" db="UniProtKB">
        <authorList>
            <consortium name="WormBaseParasite"/>
        </authorList>
    </citation>
    <scope>IDENTIFICATION</scope>
</reference>
<dbReference type="Proteomes" id="UP000095280">
    <property type="component" value="Unplaced"/>
</dbReference>
<dbReference type="CDD" id="cd06257">
    <property type="entry name" value="DnaJ"/>
    <property type="match status" value="2"/>
</dbReference>
<dbReference type="PROSITE" id="PS50076">
    <property type="entry name" value="DNAJ_2"/>
    <property type="match status" value="2"/>
</dbReference>
<accession>A0A1I8G7E4</accession>
<dbReference type="SUPFAM" id="SSF46565">
    <property type="entry name" value="Chaperone J-domain"/>
    <property type="match status" value="2"/>
</dbReference>
<evidence type="ECO:0000259" key="2">
    <source>
        <dbReference type="PROSITE" id="PS50076"/>
    </source>
</evidence>
<dbReference type="GO" id="GO:0016558">
    <property type="term" value="P:protein import into peroxisome matrix"/>
    <property type="evidence" value="ECO:0007669"/>
    <property type="project" value="TreeGrafter"/>
</dbReference>
<dbReference type="GO" id="GO:0005829">
    <property type="term" value="C:cytosol"/>
    <property type="evidence" value="ECO:0007669"/>
    <property type="project" value="TreeGrafter"/>
</dbReference>
<dbReference type="Gene3D" id="1.10.287.110">
    <property type="entry name" value="DnaJ domain"/>
    <property type="match status" value="2"/>
</dbReference>
<sequence length="498" mass="56629">MYYEVLGVASDATTQQVKKAYYQRIRHAHPDKVGPGARRQAQEINEAYRVLSDPFLRIVYEQFGPEGAPSRSEELGKLWFVGRARGEVQSANPAVQTGRLESLGTGHPGPGTPYWKALMARKDELCMVNDLLCIRTEKNFKVVLTAETTNLVISELHSGASGAHSGFFKTKKKVTSRFWFPGLGRLVEDVHRGTGYTPHYLVYGEEMRLPVDLMNKPPQVQPSETTVYVAELRRKMQAAGDTVRTNLSTYQRQQKDQYDTGARGSGFNEGDLVYVYQPCLETGEAKKFHVYWTGPVKVFKRESATRYRVGHPTNNRKRKTVHFNNLHLYRRAERSEQDGQRVPVLSNGNSMSTTRRRMMMKTARQVNCRFILSMYYEVLGVASDATTQQVKKAYYQRIRHAHPDKVGPGARRQAQEINEAYRVLSDPFLRIVYEQFGPEGAQAPKMFLSRLRLPAGMAIPTEYFEQVEISSESEDDTEDEQESRLHLIGKPSVGSEDE</sequence>
<keyword evidence="3" id="KW-1185">Reference proteome</keyword>
<evidence type="ECO:0000256" key="1">
    <source>
        <dbReference type="SAM" id="MobiDB-lite"/>
    </source>
</evidence>
<dbReference type="InterPro" id="IPR052814">
    <property type="entry name" value="Peroxisomal_DnaJ"/>
</dbReference>
<evidence type="ECO:0000313" key="3">
    <source>
        <dbReference type="Proteomes" id="UP000095280"/>
    </source>
</evidence>
<feature type="region of interest" description="Disordered" evidence="1">
    <location>
        <begin position="468"/>
        <end position="498"/>
    </location>
</feature>
<protein>
    <submittedName>
        <fullName evidence="4">J domain-containing protein</fullName>
    </submittedName>
</protein>
<dbReference type="InterPro" id="IPR001623">
    <property type="entry name" value="DnaJ_domain"/>
</dbReference>
<dbReference type="InterPro" id="IPR036869">
    <property type="entry name" value="J_dom_sf"/>
</dbReference>
<dbReference type="InterPro" id="IPR041588">
    <property type="entry name" value="Integrase_H2C2"/>
</dbReference>
<proteinExistence type="predicted"/>
<name>A0A1I8G7E4_9PLAT</name>